<evidence type="ECO:0000259" key="3">
    <source>
        <dbReference type="Pfam" id="PF13192"/>
    </source>
</evidence>
<dbReference type="PANTHER" id="PTHR36450">
    <property type="entry name" value="THIOREDOXIN"/>
    <property type="match status" value="1"/>
</dbReference>
<comment type="caution">
    <text evidence="4">The sequence shown here is derived from an EMBL/GenBank/DDBJ whole genome shotgun (WGS) entry which is preliminary data.</text>
</comment>
<feature type="disulfide bond" description="Redox-active" evidence="2">
    <location>
        <begin position="10"/>
        <end position="13"/>
    </location>
</feature>
<dbReference type="InterPro" id="IPR012336">
    <property type="entry name" value="Thioredoxin-like_fold"/>
</dbReference>
<proteinExistence type="predicted"/>
<evidence type="ECO:0000313" key="4">
    <source>
        <dbReference type="EMBL" id="HGV97902.1"/>
    </source>
</evidence>
<sequence length="82" mass="9151">MVIKILGPGCPSCEQLEKEVREVVQELNLAADIEHIRDLKEISKYGMVATPGLVINKKLVSVGRVPNKNQLKDWILKAVNKT</sequence>
<feature type="active site" description="Nucleophile" evidence="1">
    <location>
        <position position="10"/>
    </location>
</feature>
<organism evidence="4">
    <name type="scientific">candidate division WOR-3 bacterium</name>
    <dbReference type="NCBI Taxonomy" id="2052148"/>
    <lineage>
        <taxon>Bacteria</taxon>
        <taxon>Bacteria division WOR-3</taxon>
    </lineage>
</organism>
<gene>
    <name evidence="4" type="ORF">ENV60_06365</name>
</gene>
<evidence type="ECO:0000256" key="1">
    <source>
        <dbReference type="PIRSR" id="PIRSR037031-50"/>
    </source>
</evidence>
<dbReference type="AlphaFoldDB" id="A0A7C4TDY5"/>
<dbReference type="InterPro" id="IPR036249">
    <property type="entry name" value="Thioredoxin-like_sf"/>
</dbReference>
<accession>A0A7C4TDY5</accession>
<feature type="active site" description="Nucleophile" evidence="1">
    <location>
        <position position="13"/>
    </location>
</feature>
<evidence type="ECO:0000256" key="2">
    <source>
        <dbReference type="PIRSR" id="PIRSR037031-51"/>
    </source>
</evidence>
<dbReference type="EMBL" id="DTGZ01000118">
    <property type="protein sequence ID" value="HGV97902.1"/>
    <property type="molecule type" value="Genomic_DNA"/>
</dbReference>
<dbReference type="SUPFAM" id="SSF52833">
    <property type="entry name" value="Thioredoxin-like"/>
    <property type="match status" value="1"/>
</dbReference>
<dbReference type="Gene3D" id="3.40.30.10">
    <property type="entry name" value="Glutaredoxin"/>
    <property type="match status" value="1"/>
</dbReference>
<dbReference type="PANTHER" id="PTHR36450:SF1">
    <property type="entry name" value="THIOREDOXIN"/>
    <property type="match status" value="1"/>
</dbReference>
<dbReference type="Pfam" id="PF13192">
    <property type="entry name" value="Thioredoxin_3"/>
    <property type="match status" value="1"/>
</dbReference>
<keyword evidence="2" id="KW-1015">Disulfide bond</keyword>
<dbReference type="InterPro" id="IPR005243">
    <property type="entry name" value="THIRX-like_proc"/>
</dbReference>
<feature type="domain" description="Thioredoxin-like fold" evidence="3">
    <location>
        <begin position="1"/>
        <end position="75"/>
    </location>
</feature>
<keyword evidence="2" id="KW-0676">Redox-active center</keyword>
<dbReference type="NCBIfam" id="TIGR00412">
    <property type="entry name" value="redox_disulf_2"/>
    <property type="match status" value="1"/>
</dbReference>
<protein>
    <submittedName>
        <fullName evidence="4">Thioredoxin family protein</fullName>
    </submittedName>
</protein>
<name>A0A7C4TDY5_UNCW3</name>
<reference evidence="4" key="1">
    <citation type="journal article" date="2020" name="mSystems">
        <title>Genome- and Community-Level Interaction Insights into Carbon Utilization and Element Cycling Functions of Hydrothermarchaeota in Hydrothermal Sediment.</title>
        <authorList>
            <person name="Zhou Z."/>
            <person name="Liu Y."/>
            <person name="Xu W."/>
            <person name="Pan J."/>
            <person name="Luo Z.H."/>
            <person name="Li M."/>
        </authorList>
    </citation>
    <scope>NUCLEOTIDE SEQUENCE [LARGE SCALE GENOMIC DNA]</scope>
    <source>
        <strain evidence="4">SpSt-774</strain>
    </source>
</reference>
<dbReference type="PIRSF" id="PIRSF037031">
    <property type="entry name" value="Redox_disulphide_2"/>
    <property type="match status" value="1"/>
</dbReference>